<keyword evidence="3" id="KW-1133">Transmembrane helix</keyword>
<keyword evidence="1" id="KW-0677">Repeat</keyword>
<dbReference type="PRINTS" id="PR00014">
    <property type="entry name" value="FNTYPEIII"/>
</dbReference>
<evidence type="ECO:0000313" key="5">
    <source>
        <dbReference type="EMBL" id="KAK9843498.1"/>
    </source>
</evidence>
<keyword evidence="6" id="KW-1185">Reference proteome</keyword>
<keyword evidence="3" id="KW-0812">Transmembrane</keyword>
<dbReference type="PANTHER" id="PTHR13817:SF166">
    <property type="entry name" value="NEURONAL IGCAM-RELATED"/>
    <property type="match status" value="1"/>
</dbReference>
<feature type="region of interest" description="Disordered" evidence="2">
    <location>
        <begin position="849"/>
        <end position="871"/>
    </location>
</feature>
<evidence type="ECO:0000259" key="4">
    <source>
        <dbReference type="PROSITE" id="PS50853"/>
    </source>
</evidence>
<dbReference type="InterPro" id="IPR050964">
    <property type="entry name" value="Striated_Muscle_Regulatory"/>
</dbReference>
<dbReference type="InterPro" id="IPR036116">
    <property type="entry name" value="FN3_sf"/>
</dbReference>
<comment type="caution">
    <text evidence="5">The sequence shown here is derived from an EMBL/GenBank/DDBJ whole genome shotgun (WGS) entry which is preliminary data.</text>
</comment>
<feature type="region of interest" description="Disordered" evidence="2">
    <location>
        <begin position="701"/>
        <end position="722"/>
    </location>
</feature>
<feature type="domain" description="Fibronectin type-III" evidence="4">
    <location>
        <begin position="288"/>
        <end position="390"/>
    </location>
</feature>
<feature type="domain" description="Fibronectin type-III" evidence="4">
    <location>
        <begin position="612"/>
        <end position="715"/>
    </location>
</feature>
<dbReference type="EMBL" id="JALJOU010000006">
    <property type="protein sequence ID" value="KAK9843498.1"/>
    <property type="molecule type" value="Genomic_DNA"/>
</dbReference>
<feature type="domain" description="Fibronectin type-III" evidence="4">
    <location>
        <begin position="817"/>
        <end position="916"/>
    </location>
</feature>
<accession>A0AAW1SDL3</accession>
<feature type="compositionally biased region" description="Low complexity" evidence="2">
    <location>
        <begin position="918"/>
        <end position="945"/>
    </location>
</feature>
<sequence>MEDDQAKDRELQLQCLLTYYLEVQEDKYECGYCGPDTCTQLADLRPGRLYALRVVPLPDVLPPLALPPPQAPSQPALLLTQPAAPDAPPAPTTTRRERKALLFRWREPEETGGLPIERYRLQISPPPAGADDDVNEEGFVEVCCGLPEGLKHRVPRLEPGTTYSARVQAENAVGASPWSALCRSGTSATVPGQPTPPSVVSATPTVAVVHWIAPFDGGAELTEYMLESDDGRGGELHSVYQGMQTEVEVGGLQSGLTYRFRVTAFNEEGRSLPSAFGEGATAATAPGAPPAPALVGANRSSVTVAWAAPSADGGSAVVGYEVELQPKSAAAVQDGMPADWVLVYQGSSTACTLGGLRAGCTYRMRAYRLELGSGAVDESGGLRFTPVHLEDGGLACCARVEGLEPGLRYLFRVAAINAEGSSDHSEIGTASTMAAPPGRPSAPRLVSAAGAFSLRLAWSEAQPRGAPIMAYTLAMAVFDAVSSPPAPATPTQGGSPCGERLAPGSLAPDLAAGLDQGMPDAGTADKPGATGVPNGGTAHGLPGSGQSAASARELAAKAALATVYTGPGLLTEVKGLDAFTEYLFCVRATNSAGAGHWSELARIATAPASPTEPLRVVAAAASSSSMFVAWDPPAACRGSPITSYYVEVAEAKAATSAAARGKRAPAWRAAHTGDVTSCRVDDLRPGRPYCFRVRASNARGAGPWGNETAAETAPGPPDAPSDVTTWQRTATSLRVRWAPPAQEHGAPVLRYRVEVAEDGGEWRLAWTGAASAATAARVEALQPATRHSLRVGAANAVGEGPWSAPASAATLRLPPAAPLDVQAEPCNGPALLVRWRVAEGDTMHAGPASHEVEAAEAPGGAGAPGARHTAPGRARELALGGLAPGATYQVRVRSVGMEGAGHSAWSAATTATLPGPRAPSLSAEGPSSGAAGRPAGQALGAAAALGKRRAPKTTAEGGLEAEGVRQTTRRGEMRGAATRAVAKPPKPWIKWRKMNWRRVRQWVSAVLAVVAVIFVIHLIVTEH</sequence>
<evidence type="ECO:0000256" key="3">
    <source>
        <dbReference type="SAM" id="Phobius"/>
    </source>
</evidence>
<gene>
    <name evidence="5" type="ORF">WJX81_006001</name>
</gene>
<dbReference type="InterPro" id="IPR013783">
    <property type="entry name" value="Ig-like_fold"/>
</dbReference>
<dbReference type="SMART" id="SM00060">
    <property type="entry name" value="FN3"/>
    <property type="match status" value="7"/>
</dbReference>
<protein>
    <recommendedName>
        <fullName evidence="4">Fibronectin type-III domain-containing protein</fullName>
    </recommendedName>
</protein>
<organism evidence="5 6">
    <name type="scientific">Elliptochloris bilobata</name>
    <dbReference type="NCBI Taxonomy" id="381761"/>
    <lineage>
        <taxon>Eukaryota</taxon>
        <taxon>Viridiplantae</taxon>
        <taxon>Chlorophyta</taxon>
        <taxon>core chlorophytes</taxon>
        <taxon>Trebouxiophyceae</taxon>
        <taxon>Trebouxiophyceae incertae sedis</taxon>
        <taxon>Elliptochloris clade</taxon>
        <taxon>Elliptochloris</taxon>
    </lineage>
</organism>
<dbReference type="AlphaFoldDB" id="A0AAW1SDL3"/>
<dbReference type="InterPro" id="IPR003961">
    <property type="entry name" value="FN3_dom"/>
</dbReference>
<feature type="domain" description="Fibronectin type-III" evidence="4">
    <location>
        <begin position="87"/>
        <end position="192"/>
    </location>
</feature>
<keyword evidence="3" id="KW-0472">Membrane</keyword>
<evidence type="ECO:0000256" key="2">
    <source>
        <dbReference type="SAM" id="MobiDB-lite"/>
    </source>
</evidence>
<feature type="region of interest" description="Disordered" evidence="2">
    <location>
        <begin position="483"/>
        <end position="547"/>
    </location>
</feature>
<evidence type="ECO:0000313" key="6">
    <source>
        <dbReference type="Proteomes" id="UP001445335"/>
    </source>
</evidence>
<dbReference type="Proteomes" id="UP001445335">
    <property type="component" value="Unassembled WGS sequence"/>
</dbReference>
<name>A0AAW1SDL3_9CHLO</name>
<dbReference type="Gene3D" id="2.60.40.10">
    <property type="entry name" value="Immunoglobulins"/>
    <property type="match status" value="8"/>
</dbReference>
<feature type="domain" description="Fibronectin type-III" evidence="4">
    <location>
        <begin position="193"/>
        <end position="287"/>
    </location>
</feature>
<dbReference type="PROSITE" id="PS50853">
    <property type="entry name" value="FN3"/>
    <property type="match status" value="6"/>
</dbReference>
<feature type="domain" description="Fibronectin type-III" evidence="4">
    <location>
        <begin position="719"/>
        <end position="816"/>
    </location>
</feature>
<dbReference type="SUPFAM" id="SSF49265">
    <property type="entry name" value="Fibronectin type III"/>
    <property type="match status" value="5"/>
</dbReference>
<feature type="transmembrane region" description="Helical" evidence="3">
    <location>
        <begin position="1002"/>
        <end position="1020"/>
    </location>
</feature>
<evidence type="ECO:0000256" key="1">
    <source>
        <dbReference type="ARBA" id="ARBA00022737"/>
    </source>
</evidence>
<dbReference type="Pfam" id="PF00041">
    <property type="entry name" value="fn3"/>
    <property type="match status" value="5"/>
</dbReference>
<dbReference type="PANTHER" id="PTHR13817">
    <property type="entry name" value="TITIN"/>
    <property type="match status" value="1"/>
</dbReference>
<feature type="region of interest" description="Disordered" evidence="2">
    <location>
        <begin position="910"/>
        <end position="981"/>
    </location>
</feature>
<reference evidence="5 6" key="1">
    <citation type="journal article" date="2024" name="Nat. Commun.">
        <title>Phylogenomics reveals the evolutionary origins of lichenization in chlorophyte algae.</title>
        <authorList>
            <person name="Puginier C."/>
            <person name="Libourel C."/>
            <person name="Otte J."/>
            <person name="Skaloud P."/>
            <person name="Haon M."/>
            <person name="Grisel S."/>
            <person name="Petersen M."/>
            <person name="Berrin J.G."/>
            <person name="Delaux P.M."/>
            <person name="Dal Grande F."/>
            <person name="Keller J."/>
        </authorList>
    </citation>
    <scope>NUCLEOTIDE SEQUENCE [LARGE SCALE GENOMIC DNA]</scope>
    <source>
        <strain evidence="5 6">SAG 245.80</strain>
    </source>
</reference>
<dbReference type="CDD" id="cd00063">
    <property type="entry name" value="FN3"/>
    <property type="match status" value="7"/>
</dbReference>
<proteinExistence type="predicted"/>